<organism evidence="1 2">
    <name type="scientific">[Clostridium] aminophilum</name>
    <dbReference type="NCBI Taxonomy" id="1526"/>
    <lineage>
        <taxon>Bacteria</taxon>
        <taxon>Bacillati</taxon>
        <taxon>Bacillota</taxon>
        <taxon>Clostridia</taxon>
        <taxon>Lachnospirales</taxon>
        <taxon>Lachnospiraceae</taxon>
    </lineage>
</organism>
<accession>A0A1I6ILL2</accession>
<reference evidence="1 2" key="1">
    <citation type="submission" date="2016-10" db="EMBL/GenBank/DDBJ databases">
        <authorList>
            <person name="de Groot N.N."/>
        </authorList>
    </citation>
    <scope>NUCLEOTIDE SEQUENCE [LARGE SCALE GENOMIC DNA]</scope>
    <source>
        <strain evidence="1 2">F</strain>
    </source>
</reference>
<proteinExistence type="predicted"/>
<sequence>MLFTLWNVHLKEEQIYCFLKLFAKHTFYEKMCYNRILEVKP</sequence>
<gene>
    <name evidence="1" type="ORF">SAMN02910262_00525</name>
</gene>
<dbReference type="Proteomes" id="UP000214760">
    <property type="component" value="Unassembled WGS sequence"/>
</dbReference>
<evidence type="ECO:0000313" key="2">
    <source>
        <dbReference type="Proteomes" id="UP000214760"/>
    </source>
</evidence>
<name>A0A1I6ILL2_9FIRM</name>
<evidence type="ECO:0000313" key="1">
    <source>
        <dbReference type="EMBL" id="SFR67632.1"/>
    </source>
</evidence>
<protein>
    <submittedName>
        <fullName evidence="1">Uncharacterized protein</fullName>
    </submittedName>
</protein>
<dbReference type="EMBL" id="FOZC01000002">
    <property type="protein sequence ID" value="SFR67632.1"/>
    <property type="molecule type" value="Genomic_DNA"/>
</dbReference>
<dbReference type="AlphaFoldDB" id="A0A1I6ILL2"/>